<sequence>MNIFLLRITGLWPDGDKTYEPGFYMMWCLISVSIFVIGHISFQVINVYFIAHDLESIAASSYLLFIEILAGVKAFYLIKNMKILKERMVVFKSDWFQPKNTKQRNFIESSMYFWNRVYKMFLSMCFGCNTFWTIYPMVDNSKEKRLPFLGWYPYDFHKSPYYEVTYVYQVLGICYLTTVHMNVDALVSVLNIYTSCQFEMLRDNIRNLASFSDNVQQNMLECVEHHKNILRFIESSTKFFSWILVWHLLMSGVSIGITMFQLTMVVSFSNEFYSLLSYGFGITIQIFMYCFFGNEVQAASSNLSYAVFESDWTDLSPDIKKKLLFFTMQLKPVQISALNLFYLSLDTYMRILKTAWSYFALLYQVSG</sequence>
<evidence type="ECO:0000256" key="10">
    <source>
        <dbReference type="RuleBase" id="RU351113"/>
    </source>
</evidence>
<name>A0AA38HXX1_9CUCU</name>
<evidence type="ECO:0000256" key="6">
    <source>
        <dbReference type="ARBA" id="ARBA00022989"/>
    </source>
</evidence>
<keyword evidence="6 10" id="KW-1133">Transmembrane helix</keyword>
<protein>
    <recommendedName>
        <fullName evidence="10">Odorant receptor</fullName>
    </recommendedName>
</protein>
<evidence type="ECO:0000256" key="4">
    <source>
        <dbReference type="ARBA" id="ARBA00022692"/>
    </source>
</evidence>
<comment type="similarity">
    <text evidence="10">Belongs to the insect chemoreceptor superfamily. Heteromeric odorant receptor channel (TC 1.A.69) family.</text>
</comment>
<feature type="transmembrane region" description="Helical" evidence="10">
    <location>
        <begin position="27"/>
        <end position="51"/>
    </location>
</feature>
<dbReference type="InterPro" id="IPR004117">
    <property type="entry name" value="7tm6_olfct_rcpt"/>
</dbReference>
<gene>
    <name evidence="12" type="ORF">Zmor_007876</name>
    <name evidence="11" type="ORF">Zmor_023218</name>
</gene>
<dbReference type="GO" id="GO:0007165">
    <property type="term" value="P:signal transduction"/>
    <property type="evidence" value="ECO:0007669"/>
    <property type="project" value="UniProtKB-KW"/>
</dbReference>
<dbReference type="EMBL" id="JALNTZ010000002">
    <property type="protein sequence ID" value="KAJ3663634.1"/>
    <property type="molecule type" value="Genomic_DNA"/>
</dbReference>
<keyword evidence="2" id="KW-1003">Cell membrane</keyword>
<accession>A0AA38HXX1</accession>
<feature type="transmembrane region" description="Helical" evidence="10">
    <location>
        <begin position="57"/>
        <end position="78"/>
    </location>
</feature>
<organism evidence="11 13">
    <name type="scientific">Zophobas morio</name>
    <dbReference type="NCBI Taxonomy" id="2755281"/>
    <lineage>
        <taxon>Eukaryota</taxon>
        <taxon>Metazoa</taxon>
        <taxon>Ecdysozoa</taxon>
        <taxon>Arthropoda</taxon>
        <taxon>Hexapoda</taxon>
        <taxon>Insecta</taxon>
        <taxon>Pterygota</taxon>
        <taxon>Neoptera</taxon>
        <taxon>Endopterygota</taxon>
        <taxon>Coleoptera</taxon>
        <taxon>Polyphaga</taxon>
        <taxon>Cucujiformia</taxon>
        <taxon>Tenebrionidae</taxon>
        <taxon>Zophobas</taxon>
    </lineage>
</organism>
<evidence type="ECO:0000256" key="1">
    <source>
        <dbReference type="ARBA" id="ARBA00004651"/>
    </source>
</evidence>
<comment type="caution">
    <text evidence="11">The sequence shown here is derived from an EMBL/GenBank/DDBJ whole genome shotgun (WGS) entry which is preliminary data.</text>
</comment>
<feature type="transmembrane region" description="Helical" evidence="10">
    <location>
        <begin position="239"/>
        <end position="260"/>
    </location>
</feature>
<evidence type="ECO:0000256" key="2">
    <source>
        <dbReference type="ARBA" id="ARBA00022475"/>
    </source>
</evidence>
<keyword evidence="3 10" id="KW-0716">Sensory transduction</keyword>
<dbReference type="EMBL" id="JALNTZ010000007">
    <property type="protein sequence ID" value="KAJ3645573.1"/>
    <property type="molecule type" value="Genomic_DNA"/>
</dbReference>
<dbReference type="GO" id="GO:0005549">
    <property type="term" value="F:odorant binding"/>
    <property type="evidence" value="ECO:0007669"/>
    <property type="project" value="InterPro"/>
</dbReference>
<keyword evidence="8 10" id="KW-0675">Receptor</keyword>
<dbReference type="Proteomes" id="UP001168821">
    <property type="component" value="Unassembled WGS sequence"/>
</dbReference>
<evidence type="ECO:0000313" key="12">
    <source>
        <dbReference type="EMBL" id="KAJ3663634.1"/>
    </source>
</evidence>
<comment type="subcellular location">
    <subcellularLocation>
        <location evidence="1 10">Cell membrane</location>
        <topology evidence="1 10">Multi-pass membrane protein</topology>
    </subcellularLocation>
</comment>
<evidence type="ECO:0000256" key="3">
    <source>
        <dbReference type="ARBA" id="ARBA00022606"/>
    </source>
</evidence>
<reference evidence="11" key="1">
    <citation type="journal article" date="2023" name="G3 (Bethesda)">
        <title>Whole genome assemblies of Zophobas morio and Tenebrio molitor.</title>
        <authorList>
            <person name="Kaur S."/>
            <person name="Stinson S.A."/>
            <person name="diCenzo G.C."/>
        </authorList>
    </citation>
    <scope>NUCLEOTIDE SEQUENCE</scope>
    <source>
        <strain evidence="11">QUZm001</strain>
    </source>
</reference>
<dbReference type="Pfam" id="PF02949">
    <property type="entry name" value="7tm_6"/>
    <property type="match status" value="1"/>
</dbReference>
<dbReference type="GO" id="GO:0005886">
    <property type="term" value="C:plasma membrane"/>
    <property type="evidence" value="ECO:0007669"/>
    <property type="project" value="UniProtKB-SubCell"/>
</dbReference>
<keyword evidence="13" id="KW-1185">Reference proteome</keyword>
<evidence type="ECO:0000256" key="7">
    <source>
        <dbReference type="ARBA" id="ARBA00023136"/>
    </source>
</evidence>
<keyword evidence="4 10" id="KW-0812">Transmembrane</keyword>
<dbReference type="PANTHER" id="PTHR21137:SF35">
    <property type="entry name" value="ODORANT RECEPTOR 19A-RELATED"/>
    <property type="match status" value="1"/>
</dbReference>
<feature type="transmembrane region" description="Helical" evidence="10">
    <location>
        <begin position="166"/>
        <end position="193"/>
    </location>
</feature>
<dbReference type="GO" id="GO:0004984">
    <property type="term" value="F:olfactory receptor activity"/>
    <property type="evidence" value="ECO:0007669"/>
    <property type="project" value="InterPro"/>
</dbReference>
<evidence type="ECO:0000313" key="11">
    <source>
        <dbReference type="EMBL" id="KAJ3645573.1"/>
    </source>
</evidence>
<evidence type="ECO:0000256" key="8">
    <source>
        <dbReference type="ARBA" id="ARBA00023170"/>
    </source>
</evidence>
<keyword evidence="5 10" id="KW-0552">Olfaction</keyword>
<feature type="transmembrane region" description="Helical" evidence="10">
    <location>
        <begin position="120"/>
        <end position="138"/>
    </location>
</feature>
<dbReference type="AlphaFoldDB" id="A0AA38HXX1"/>
<proteinExistence type="inferred from homology"/>
<evidence type="ECO:0000313" key="13">
    <source>
        <dbReference type="Proteomes" id="UP001168821"/>
    </source>
</evidence>
<evidence type="ECO:0000256" key="5">
    <source>
        <dbReference type="ARBA" id="ARBA00022725"/>
    </source>
</evidence>
<keyword evidence="7 10" id="KW-0472">Membrane</keyword>
<evidence type="ECO:0000256" key="9">
    <source>
        <dbReference type="ARBA" id="ARBA00023224"/>
    </source>
</evidence>
<keyword evidence="9 10" id="KW-0807">Transducer</keyword>
<dbReference type="PANTHER" id="PTHR21137">
    <property type="entry name" value="ODORANT RECEPTOR"/>
    <property type="match status" value="1"/>
</dbReference>
<comment type="caution">
    <text evidence="10">Lacks conserved residue(s) required for the propagation of feature annotation.</text>
</comment>
<feature type="transmembrane region" description="Helical" evidence="10">
    <location>
        <begin position="272"/>
        <end position="292"/>
    </location>
</feature>